<dbReference type="SUPFAM" id="SSF56112">
    <property type="entry name" value="Protein kinase-like (PK-like)"/>
    <property type="match status" value="1"/>
</dbReference>
<evidence type="ECO:0000256" key="3">
    <source>
        <dbReference type="ARBA" id="ARBA00022777"/>
    </source>
</evidence>
<dbReference type="InterPro" id="IPR052059">
    <property type="entry name" value="CR_Ser/Thr_kinase"/>
</dbReference>
<sequence length="280" mass="31566">MANPVSQAIKALDEIKKVVLKFGENNEREMIRDFVMKLKKDLVMKLQNAKLMKRQRVHDAMKSLKDALQRTEAEVQNCQSTRDVIGTFLNQDIASKLNQLREEISEKMLSVVLESILSGKSVDPNIGCNIAAVYALHGPLRQSQYAMVVGLNWRTEQQKYVALTLKVAPVISTSETMKYMASTKSDVYSFGVILLETIRVMCAAPKDGTPSEHHKYWVSRVSYATMLQESELEEDLFDAERISGAHRQAAKRCVIIGLLCCLHEAAHRPSMVDVVDMLHL</sequence>
<dbReference type="GO" id="GO:0005524">
    <property type="term" value="F:ATP binding"/>
    <property type="evidence" value="ECO:0007669"/>
    <property type="project" value="UniProtKB-KW"/>
</dbReference>
<dbReference type="GO" id="GO:0016301">
    <property type="term" value="F:kinase activity"/>
    <property type="evidence" value="ECO:0007669"/>
    <property type="project" value="UniProtKB-KW"/>
</dbReference>
<keyword evidence="4" id="KW-0067">ATP-binding</keyword>
<dbReference type="EMBL" id="JACEFO010002210">
    <property type="protein sequence ID" value="KAF8673024.1"/>
    <property type="molecule type" value="Genomic_DNA"/>
</dbReference>
<dbReference type="Proteomes" id="UP000636709">
    <property type="component" value="Unassembled WGS sequence"/>
</dbReference>
<organism evidence="6 7">
    <name type="scientific">Digitaria exilis</name>
    <dbReference type="NCBI Taxonomy" id="1010633"/>
    <lineage>
        <taxon>Eukaryota</taxon>
        <taxon>Viridiplantae</taxon>
        <taxon>Streptophyta</taxon>
        <taxon>Embryophyta</taxon>
        <taxon>Tracheophyta</taxon>
        <taxon>Spermatophyta</taxon>
        <taxon>Magnoliopsida</taxon>
        <taxon>Liliopsida</taxon>
        <taxon>Poales</taxon>
        <taxon>Poaceae</taxon>
        <taxon>PACMAD clade</taxon>
        <taxon>Panicoideae</taxon>
        <taxon>Panicodae</taxon>
        <taxon>Paniceae</taxon>
        <taxon>Anthephorinae</taxon>
        <taxon>Digitaria</taxon>
    </lineage>
</organism>
<evidence type="ECO:0000313" key="6">
    <source>
        <dbReference type="EMBL" id="KAF8673024.1"/>
    </source>
</evidence>
<keyword evidence="3" id="KW-0418">Kinase</keyword>
<gene>
    <name evidence="6" type="ORF">HU200_049097</name>
</gene>
<evidence type="ECO:0000256" key="4">
    <source>
        <dbReference type="ARBA" id="ARBA00022840"/>
    </source>
</evidence>
<protein>
    <submittedName>
        <fullName evidence="6">Uncharacterized protein</fullName>
    </submittedName>
</protein>
<keyword evidence="1" id="KW-0808">Transferase</keyword>
<keyword evidence="5" id="KW-0175">Coiled coil</keyword>
<evidence type="ECO:0000256" key="1">
    <source>
        <dbReference type="ARBA" id="ARBA00022679"/>
    </source>
</evidence>
<evidence type="ECO:0000313" key="7">
    <source>
        <dbReference type="Proteomes" id="UP000636709"/>
    </source>
</evidence>
<proteinExistence type="predicted"/>
<comment type="caution">
    <text evidence="6">The sequence shown here is derived from an EMBL/GenBank/DDBJ whole genome shotgun (WGS) entry which is preliminary data.</text>
</comment>
<evidence type="ECO:0000256" key="2">
    <source>
        <dbReference type="ARBA" id="ARBA00022741"/>
    </source>
</evidence>
<dbReference type="PANTHER" id="PTHR47973">
    <property type="entry name" value="CYSTEINE-RICH RECEPTOR-LIKE PROTEIN KINASE 3"/>
    <property type="match status" value="1"/>
</dbReference>
<keyword evidence="2" id="KW-0547">Nucleotide-binding</keyword>
<feature type="coiled-coil region" evidence="5">
    <location>
        <begin position="54"/>
        <end position="81"/>
    </location>
</feature>
<evidence type="ECO:0000256" key="5">
    <source>
        <dbReference type="SAM" id="Coils"/>
    </source>
</evidence>
<reference evidence="6" key="1">
    <citation type="submission" date="2020-07" db="EMBL/GenBank/DDBJ databases">
        <title>Genome sequence and genetic diversity analysis of an under-domesticated orphan crop, white fonio (Digitaria exilis).</title>
        <authorList>
            <person name="Bennetzen J.L."/>
            <person name="Chen S."/>
            <person name="Ma X."/>
            <person name="Wang X."/>
            <person name="Yssel A.E.J."/>
            <person name="Chaluvadi S.R."/>
            <person name="Johnson M."/>
            <person name="Gangashetty P."/>
            <person name="Hamidou F."/>
            <person name="Sanogo M.D."/>
            <person name="Zwaenepoel A."/>
            <person name="Wallace J."/>
            <person name="Van De Peer Y."/>
            <person name="Van Deynze A."/>
        </authorList>
    </citation>
    <scope>NUCLEOTIDE SEQUENCE</scope>
    <source>
        <tissue evidence="6">Leaves</tissue>
    </source>
</reference>
<name>A0A835AUE9_9POAL</name>
<dbReference type="AlphaFoldDB" id="A0A835AUE9"/>
<accession>A0A835AUE9</accession>
<dbReference type="InterPro" id="IPR011009">
    <property type="entry name" value="Kinase-like_dom_sf"/>
</dbReference>
<dbReference type="Gene3D" id="1.10.510.10">
    <property type="entry name" value="Transferase(Phosphotransferase) domain 1"/>
    <property type="match status" value="1"/>
</dbReference>
<keyword evidence="7" id="KW-1185">Reference proteome</keyword>